<sequence length="250" mass="26761">MTLLSIFIACLIATVLAITTARLLDGRILFRLGDSLTCVSTGLLLALACTHLLPEAFEQASNPHAVGFTVWAGIFLLIFLEHAFGIHSHGAAQKGARGQSLALRGVWPIIVGDSLHTFTDGLVIASSFLVSPALGWAITAGILMHEMPQEIGDFVLLRRQGLSQSRAYRLMLIAGASAAAGGLLGYFVMDAVKWLLPYALALSGASFLYISMCELIPRLGAEISSRRDFLRQFLLIGLGAVIAFFIGHGH</sequence>
<dbReference type="Pfam" id="PF02535">
    <property type="entry name" value="Zip"/>
    <property type="match status" value="1"/>
</dbReference>
<dbReference type="PANTHER" id="PTHR16950">
    <property type="entry name" value="ZINC TRANSPORTER SLC39A7 HISTIDINE-RICH MEMBRANE PROTEIN KE4"/>
    <property type="match status" value="1"/>
</dbReference>
<keyword evidence="4 5" id="KW-0472">Membrane</keyword>
<comment type="subcellular location">
    <subcellularLocation>
        <location evidence="1">Membrane</location>
        <topology evidence="1">Multi-pass membrane protein</topology>
    </subcellularLocation>
</comment>
<reference evidence="6" key="1">
    <citation type="submission" date="2023-03" db="EMBL/GenBank/DDBJ databases">
        <title>Mesosutterella sp. nov. isolated from porcine feces.</title>
        <authorList>
            <person name="Yu S."/>
        </authorList>
    </citation>
    <scope>NUCLEOTIDE SEQUENCE</scope>
    <source>
        <strain evidence="6">AGMB02718</strain>
    </source>
</reference>
<feature type="transmembrane region" description="Helical" evidence="5">
    <location>
        <begin position="33"/>
        <end position="53"/>
    </location>
</feature>
<dbReference type="RefSeq" id="WP_243375756.1">
    <property type="nucleotide sequence ID" value="NZ_JAKZJU020000001.1"/>
</dbReference>
<evidence type="ECO:0000256" key="2">
    <source>
        <dbReference type="ARBA" id="ARBA00022692"/>
    </source>
</evidence>
<name>A0ABT7IKM9_9BURK</name>
<dbReference type="InterPro" id="IPR003689">
    <property type="entry name" value="ZIP"/>
</dbReference>
<evidence type="ECO:0000256" key="4">
    <source>
        <dbReference type="ARBA" id="ARBA00023136"/>
    </source>
</evidence>
<keyword evidence="3 5" id="KW-1133">Transmembrane helix</keyword>
<keyword evidence="2 5" id="KW-0812">Transmembrane</keyword>
<dbReference type="EMBL" id="JAKZJU020000001">
    <property type="protein sequence ID" value="MDL2058545.1"/>
    <property type="molecule type" value="Genomic_DNA"/>
</dbReference>
<feature type="transmembrane region" description="Helical" evidence="5">
    <location>
        <begin position="195"/>
        <end position="217"/>
    </location>
</feature>
<gene>
    <name evidence="6" type="ORF">MUN46_001050</name>
</gene>
<proteinExistence type="predicted"/>
<dbReference type="PANTHER" id="PTHR16950:SF16">
    <property type="entry name" value="ZINC TRANSPORTER ZIP13"/>
    <property type="match status" value="1"/>
</dbReference>
<evidence type="ECO:0000313" key="6">
    <source>
        <dbReference type="EMBL" id="MDL2058545.1"/>
    </source>
</evidence>
<organism evidence="6 7">
    <name type="scientific">Mesosutterella faecium</name>
    <dbReference type="NCBI Taxonomy" id="2925194"/>
    <lineage>
        <taxon>Bacteria</taxon>
        <taxon>Pseudomonadati</taxon>
        <taxon>Pseudomonadota</taxon>
        <taxon>Betaproteobacteria</taxon>
        <taxon>Burkholderiales</taxon>
        <taxon>Sutterellaceae</taxon>
        <taxon>Mesosutterella</taxon>
    </lineage>
</organism>
<feature type="transmembrane region" description="Helical" evidence="5">
    <location>
        <begin position="229"/>
        <end position="247"/>
    </location>
</feature>
<dbReference type="Proteomes" id="UP001165481">
    <property type="component" value="Unassembled WGS sequence"/>
</dbReference>
<feature type="transmembrane region" description="Helical" evidence="5">
    <location>
        <begin position="167"/>
        <end position="189"/>
    </location>
</feature>
<comment type="caution">
    <text evidence="6">The sequence shown here is derived from an EMBL/GenBank/DDBJ whole genome shotgun (WGS) entry which is preliminary data.</text>
</comment>
<accession>A0ABT7IKM9</accession>
<feature type="transmembrane region" description="Helical" evidence="5">
    <location>
        <begin position="65"/>
        <end position="84"/>
    </location>
</feature>
<evidence type="ECO:0000256" key="3">
    <source>
        <dbReference type="ARBA" id="ARBA00022989"/>
    </source>
</evidence>
<evidence type="ECO:0000256" key="5">
    <source>
        <dbReference type="SAM" id="Phobius"/>
    </source>
</evidence>
<evidence type="ECO:0000256" key="1">
    <source>
        <dbReference type="ARBA" id="ARBA00004141"/>
    </source>
</evidence>
<keyword evidence="7" id="KW-1185">Reference proteome</keyword>
<feature type="transmembrane region" description="Helical" evidence="5">
    <location>
        <begin position="122"/>
        <end position="146"/>
    </location>
</feature>
<protein>
    <submittedName>
        <fullName evidence="6">ZIP family metal transporter</fullName>
    </submittedName>
</protein>
<evidence type="ECO:0000313" key="7">
    <source>
        <dbReference type="Proteomes" id="UP001165481"/>
    </source>
</evidence>